<dbReference type="Proteomes" id="UP001174694">
    <property type="component" value="Unassembled WGS sequence"/>
</dbReference>
<keyword evidence="3" id="KW-1185">Reference proteome</keyword>
<sequence length="401" mass="43953">MASSSITTPDVRAILAPLLPSLPGAAVSNQPPAAVLPVLSPILRQRVQLLSSSSNEPWIRLLSYDTAKAAKLPGVVQTERLEPHPASGEIEIDWDSEIKLQYRRVDAETLQALAVLEELELFFRLVYCTGDQEGGGDGWRVGEVSIADKPSPFASFDGRSTVDEAEKAFKEIHSKHTTNGYGHTHGHAGHHTAGEVEDDDDDDDYWARYDATPARTPAVKRSPAPASTQTSQYETHRDTAAEDAYFAQYDNVQPAMDNHDPDEEVQHVEVSPPLGLAHPVPRRADEGLSHGQEETELNETNEAWTLAPSPSARSQDDEERTASLAHPRPASSASSNGSITVAKLEERAGRQNQSEFGVKQHVSRSIRSLFLLSRAAGIDREEFERMVKTELDVLGLVEDDM</sequence>
<feature type="region of interest" description="Disordered" evidence="1">
    <location>
        <begin position="273"/>
        <end position="338"/>
    </location>
</feature>
<protein>
    <submittedName>
        <fullName evidence="2">Uncharacterized protein</fullName>
    </submittedName>
</protein>
<evidence type="ECO:0000313" key="2">
    <source>
        <dbReference type="EMBL" id="KAJ9142216.1"/>
    </source>
</evidence>
<name>A0AA38RWE2_9PEZI</name>
<gene>
    <name evidence="2" type="ORF">NKR23_g7495</name>
</gene>
<feature type="compositionally biased region" description="Acidic residues" evidence="1">
    <location>
        <begin position="195"/>
        <end position="204"/>
    </location>
</feature>
<proteinExistence type="predicted"/>
<evidence type="ECO:0000313" key="3">
    <source>
        <dbReference type="Proteomes" id="UP001174694"/>
    </source>
</evidence>
<dbReference type="AlphaFoldDB" id="A0AA38RWE2"/>
<comment type="caution">
    <text evidence="2">The sequence shown here is derived from an EMBL/GenBank/DDBJ whole genome shotgun (WGS) entry which is preliminary data.</text>
</comment>
<accession>A0AA38RWE2</accession>
<reference evidence="2" key="1">
    <citation type="submission" date="2022-07" db="EMBL/GenBank/DDBJ databases">
        <title>Fungi with potential for degradation of polypropylene.</title>
        <authorList>
            <person name="Gostincar C."/>
        </authorList>
    </citation>
    <scope>NUCLEOTIDE SEQUENCE</scope>
    <source>
        <strain evidence="2">EXF-13308</strain>
    </source>
</reference>
<feature type="compositionally biased region" description="Basic and acidic residues" evidence="1">
    <location>
        <begin position="282"/>
        <end position="293"/>
    </location>
</feature>
<feature type="region of interest" description="Disordered" evidence="1">
    <location>
        <begin position="176"/>
        <end position="236"/>
    </location>
</feature>
<organism evidence="2 3">
    <name type="scientific">Pleurostoma richardsiae</name>
    <dbReference type="NCBI Taxonomy" id="41990"/>
    <lineage>
        <taxon>Eukaryota</taxon>
        <taxon>Fungi</taxon>
        <taxon>Dikarya</taxon>
        <taxon>Ascomycota</taxon>
        <taxon>Pezizomycotina</taxon>
        <taxon>Sordariomycetes</taxon>
        <taxon>Sordariomycetidae</taxon>
        <taxon>Calosphaeriales</taxon>
        <taxon>Pleurostomataceae</taxon>
        <taxon>Pleurostoma</taxon>
    </lineage>
</organism>
<evidence type="ECO:0000256" key="1">
    <source>
        <dbReference type="SAM" id="MobiDB-lite"/>
    </source>
</evidence>
<dbReference type="EMBL" id="JANBVO010000023">
    <property type="protein sequence ID" value="KAJ9142216.1"/>
    <property type="molecule type" value="Genomic_DNA"/>
</dbReference>